<dbReference type="SMART" id="SM00595">
    <property type="entry name" value="MADF"/>
    <property type="match status" value="1"/>
</dbReference>
<accession>A0ABM1VUR4</accession>
<evidence type="ECO:0000256" key="1">
    <source>
        <dbReference type="SAM" id="MobiDB-lite"/>
    </source>
</evidence>
<organism evidence="3 4">
    <name type="scientific">Aplysia californica</name>
    <name type="common">California sea hare</name>
    <dbReference type="NCBI Taxonomy" id="6500"/>
    <lineage>
        <taxon>Eukaryota</taxon>
        <taxon>Metazoa</taxon>
        <taxon>Spiralia</taxon>
        <taxon>Lophotrochozoa</taxon>
        <taxon>Mollusca</taxon>
        <taxon>Gastropoda</taxon>
        <taxon>Heterobranchia</taxon>
        <taxon>Euthyneura</taxon>
        <taxon>Tectipleura</taxon>
        <taxon>Aplysiida</taxon>
        <taxon>Aplysioidea</taxon>
        <taxon>Aplysiidae</taxon>
        <taxon>Aplysia</taxon>
    </lineage>
</organism>
<dbReference type="PROSITE" id="PS51029">
    <property type="entry name" value="MADF"/>
    <property type="match status" value="1"/>
</dbReference>
<dbReference type="GeneID" id="118477841"/>
<gene>
    <name evidence="4" type="primary">LOC118477841</name>
</gene>
<keyword evidence="3" id="KW-1185">Reference proteome</keyword>
<protein>
    <submittedName>
        <fullName evidence="4">Uncharacterized protein LOC118477841 isoform X1</fullName>
    </submittedName>
</protein>
<dbReference type="Pfam" id="PF10545">
    <property type="entry name" value="MADF_DNA_bdg"/>
    <property type="match status" value="1"/>
</dbReference>
<sequence>MGSWSKERTLEFIKLYRYHRCLWDVKSRDYSNKIKRERAYDEMVAFVKSFYPDANKDTVVCKISNLRSSWRKERKKILSSQVSGAGSEEEHVHTPSLFYFDSLKFIADAQFARKRGESSRHDGFNNTSTAQESDKDVDSKEHILCSQGCDIDMTDDDECSDTDRSTPSVTTAGAPTIPVSWRLQRNKEEPVAKRKKTCQKDEILRKVCQNLNSLSSESLRKDEFDCFGQTVAYGLRNMSKEQAIHAKKRISDVLYEGQLGTLSTVFSVFPTTEKCNNSSA</sequence>
<dbReference type="InterPro" id="IPR006578">
    <property type="entry name" value="MADF-dom"/>
</dbReference>
<dbReference type="Proteomes" id="UP000694888">
    <property type="component" value="Unplaced"/>
</dbReference>
<dbReference type="PANTHER" id="PTHR21505">
    <property type="entry name" value="MADF DOMAIN-CONTAINING PROTEIN-RELATED"/>
    <property type="match status" value="1"/>
</dbReference>
<feature type="region of interest" description="Disordered" evidence="1">
    <location>
        <begin position="116"/>
        <end position="139"/>
    </location>
</feature>
<feature type="domain" description="MADF" evidence="2">
    <location>
        <begin position="11"/>
        <end position="111"/>
    </location>
</feature>
<evidence type="ECO:0000313" key="3">
    <source>
        <dbReference type="Proteomes" id="UP000694888"/>
    </source>
</evidence>
<evidence type="ECO:0000313" key="4">
    <source>
        <dbReference type="RefSeq" id="XP_035826156.1"/>
    </source>
</evidence>
<evidence type="ECO:0000259" key="2">
    <source>
        <dbReference type="PROSITE" id="PS51029"/>
    </source>
</evidence>
<reference evidence="4" key="1">
    <citation type="submission" date="2025-08" db="UniProtKB">
        <authorList>
            <consortium name="RefSeq"/>
        </authorList>
    </citation>
    <scope>IDENTIFICATION</scope>
</reference>
<proteinExistence type="predicted"/>
<dbReference type="RefSeq" id="XP_035826156.1">
    <property type="nucleotide sequence ID" value="XM_035970263.1"/>
</dbReference>
<dbReference type="PANTHER" id="PTHR21505:SF8">
    <property type="entry name" value="DPT-YFP REPRESSOR BY OVEREXPRESSION, ISOFORM D-RELATED"/>
    <property type="match status" value="1"/>
</dbReference>
<name>A0ABM1VUR4_APLCA</name>